<dbReference type="PANTHER" id="PTHR23302">
    <property type="entry name" value="TRANSMEMBRANE CHANNEL-RELATED"/>
    <property type="match status" value="1"/>
</dbReference>
<evidence type="ECO:0000313" key="3">
    <source>
        <dbReference type="EMBL" id="KAG8457624.1"/>
    </source>
</evidence>
<dbReference type="PANTHER" id="PTHR23302:SF24">
    <property type="entry name" value="TMC DOMAIN-CONTAINING PROTEIN"/>
    <property type="match status" value="1"/>
</dbReference>
<proteinExistence type="predicted"/>
<dbReference type="OMA" id="PRCICEY"/>
<dbReference type="EMBL" id="JAGTXO010000066">
    <property type="protein sequence ID" value="KAG8457624.1"/>
    <property type="molecule type" value="Genomic_DNA"/>
</dbReference>
<feature type="transmembrane region" description="Helical" evidence="2">
    <location>
        <begin position="205"/>
        <end position="222"/>
    </location>
</feature>
<evidence type="ECO:0000313" key="4">
    <source>
        <dbReference type="Proteomes" id="UP000751190"/>
    </source>
</evidence>
<dbReference type="AlphaFoldDB" id="A0A8J5X7N3"/>
<sequence>MLGHVRALRGKVDAGRDRLARMRERNDALVAENERLEAEVEELLAQRARLERRPKLRERGGGGGLPPGGGLDDDVEFVEVDEDVDIVADADSQLRARGLFACLAHLGRRMRQRLRALEARALRRLPILRSVARLSTRYGASMAVYFSFCAWLTLNASVQLLIYLPLLIMHAYDALSGAASATPFETALFRPIWWVWYSSFEAKNGALYTACCSVSLLVQVLISARKFIAERRAAQYVEVYGLGADKMRFARAVLNGWDMQVASASALSEARAATADRLRLLVDEGERAARIAARSSGERNVLRARRFLGIVVSMAYTVGAWAGITGLQLNALALSGYLEAQAAGLSLLAVVGVPVVVSTVNAILPILTMVVTRFERWDSPTTTLRVQVFRLYLGKILNLLINVAGYGILLARQNSTPRGALALARPGGGAPFTVALVEPNNSRFGCAENQIGTMLLLFVAVEFVIDKAVSAARAYSARYALPLLTGRPWSREPFPTAQKVINLIYFQALPALRHV</sequence>
<keyword evidence="2" id="KW-0472">Membrane</keyword>
<dbReference type="InterPro" id="IPR038900">
    <property type="entry name" value="TMC"/>
</dbReference>
<feature type="transmembrane region" description="Helical" evidence="2">
    <location>
        <begin position="347"/>
        <end position="371"/>
    </location>
</feature>
<name>A0A8J5X7N3_DIALT</name>
<keyword evidence="2" id="KW-1133">Transmembrane helix</keyword>
<protein>
    <recommendedName>
        <fullName evidence="5">TMC domain-containing protein</fullName>
    </recommendedName>
</protein>
<organism evidence="3 4">
    <name type="scientific">Diacronema lutheri</name>
    <name type="common">Unicellular marine alga</name>
    <name type="synonym">Monochrysis lutheri</name>
    <dbReference type="NCBI Taxonomy" id="2081491"/>
    <lineage>
        <taxon>Eukaryota</taxon>
        <taxon>Haptista</taxon>
        <taxon>Haptophyta</taxon>
        <taxon>Pavlovophyceae</taxon>
        <taxon>Pavlovales</taxon>
        <taxon>Pavlovaceae</taxon>
        <taxon>Diacronema</taxon>
    </lineage>
</organism>
<evidence type="ECO:0008006" key="5">
    <source>
        <dbReference type="Google" id="ProtNLM"/>
    </source>
</evidence>
<feature type="transmembrane region" description="Helical" evidence="2">
    <location>
        <begin position="392"/>
        <end position="411"/>
    </location>
</feature>
<feature type="transmembrane region" description="Helical" evidence="2">
    <location>
        <begin position="143"/>
        <end position="166"/>
    </location>
</feature>
<accession>A0A8J5X7N3</accession>
<gene>
    <name evidence="3" type="ORF">KFE25_002288</name>
</gene>
<feature type="coiled-coil region" evidence="1">
    <location>
        <begin position="19"/>
        <end position="53"/>
    </location>
</feature>
<keyword evidence="4" id="KW-1185">Reference proteome</keyword>
<keyword evidence="2" id="KW-0812">Transmembrane</keyword>
<evidence type="ECO:0000256" key="1">
    <source>
        <dbReference type="SAM" id="Coils"/>
    </source>
</evidence>
<comment type="caution">
    <text evidence="3">The sequence shown here is derived from an EMBL/GenBank/DDBJ whole genome shotgun (WGS) entry which is preliminary data.</text>
</comment>
<dbReference type="OrthoDB" id="1936208at2759"/>
<reference evidence="3" key="1">
    <citation type="submission" date="2021-05" db="EMBL/GenBank/DDBJ databases">
        <title>The genome of the haptophyte Pavlova lutheri (Diacronema luteri, Pavlovales) - a model for lipid biosynthesis in eukaryotic algae.</title>
        <authorList>
            <person name="Hulatt C.J."/>
            <person name="Posewitz M.C."/>
        </authorList>
    </citation>
    <scope>NUCLEOTIDE SEQUENCE</scope>
    <source>
        <strain evidence="3">NIVA-4/92</strain>
    </source>
</reference>
<dbReference type="Proteomes" id="UP000751190">
    <property type="component" value="Unassembled WGS sequence"/>
</dbReference>
<keyword evidence="1" id="KW-0175">Coiled coil</keyword>
<feature type="transmembrane region" description="Helical" evidence="2">
    <location>
        <begin position="307"/>
        <end position="327"/>
    </location>
</feature>
<dbReference type="GO" id="GO:0005886">
    <property type="term" value="C:plasma membrane"/>
    <property type="evidence" value="ECO:0007669"/>
    <property type="project" value="InterPro"/>
</dbReference>
<evidence type="ECO:0000256" key="2">
    <source>
        <dbReference type="SAM" id="Phobius"/>
    </source>
</evidence>